<evidence type="ECO:0000313" key="2">
    <source>
        <dbReference type="Proteomes" id="UP000319160"/>
    </source>
</evidence>
<organism evidence="1 2">
    <name type="scientific">Xylaria flabelliformis</name>
    <dbReference type="NCBI Taxonomy" id="2512241"/>
    <lineage>
        <taxon>Eukaryota</taxon>
        <taxon>Fungi</taxon>
        <taxon>Dikarya</taxon>
        <taxon>Ascomycota</taxon>
        <taxon>Pezizomycotina</taxon>
        <taxon>Sordariomycetes</taxon>
        <taxon>Xylariomycetidae</taxon>
        <taxon>Xylariales</taxon>
        <taxon>Xylariaceae</taxon>
        <taxon>Xylaria</taxon>
    </lineage>
</organism>
<dbReference type="AlphaFoldDB" id="A0A553HVT5"/>
<evidence type="ECO:0000313" key="1">
    <source>
        <dbReference type="EMBL" id="TRX92066.1"/>
    </source>
</evidence>
<sequence>MLPARQRVRKREASGTKWSGNLASYARAVVESSHCPCHTLAWAIHMFEHGLSHTSKRVIRVSGMGKFTSDTSTIAPLPKIWVARAPPSYSLRANEREIESEASIVHVHAVKKDTPPNVIPALHHDGGTRVRRRLTGPAAASVAHFSLRINNLSEV</sequence>
<dbReference type="EMBL" id="VFLP01000039">
    <property type="protein sequence ID" value="TRX92066.1"/>
    <property type="molecule type" value="Genomic_DNA"/>
</dbReference>
<reference evidence="2" key="1">
    <citation type="submission" date="2019-06" db="EMBL/GenBank/DDBJ databases">
        <title>Draft genome sequence of the griseofulvin-producing fungus Xylaria cubensis strain G536.</title>
        <authorList>
            <person name="Mead M.E."/>
            <person name="Raja H.A."/>
            <person name="Steenwyk J.L."/>
            <person name="Knowles S.L."/>
            <person name="Oberlies N.H."/>
            <person name="Rokas A."/>
        </authorList>
    </citation>
    <scope>NUCLEOTIDE SEQUENCE [LARGE SCALE GENOMIC DNA]</scope>
    <source>
        <strain evidence="2">G536</strain>
    </source>
</reference>
<dbReference type="Proteomes" id="UP000319160">
    <property type="component" value="Unassembled WGS sequence"/>
</dbReference>
<accession>A0A553HVT5</accession>
<keyword evidence="2" id="KW-1185">Reference proteome</keyword>
<name>A0A553HVT5_9PEZI</name>
<proteinExistence type="predicted"/>
<protein>
    <submittedName>
        <fullName evidence="1">Uncharacterized protein</fullName>
    </submittedName>
</protein>
<gene>
    <name evidence="1" type="ORF">FHL15_006933</name>
</gene>
<dbReference type="OrthoDB" id="10374184at2759"/>
<comment type="caution">
    <text evidence="1">The sequence shown here is derived from an EMBL/GenBank/DDBJ whole genome shotgun (WGS) entry which is preliminary data.</text>
</comment>